<dbReference type="Proteomes" id="UP000078512">
    <property type="component" value="Unassembled WGS sequence"/>
</dbReference>
<sequence length="477" mass="52888">MVSIGADDVYLSTVSDPKILRVSSSKKQAAPYRRTLASALATIFLTTFSGKTRKTTIPSACNRGRALPLDETSRRRTQEQGLSSLDKVVAAASVHRIGHQDVAKRIQWQAEAAHVVLHFSVTLVPLNQEDFALFGGVKHLESKSSLATDVLTPSIPHPTILLSNDNILSPTSTKHPRDTFNDAFDNEAIGLVNTSRNRSISPTIAPTEPLDSLPEVYNARQEKHSFQACQYEDEDEEDGEGECDSAGAGDANDVHLPDTTDQVPGSLLFLMESTWRPDFRVSLPTLRRKRSISMTSTKLCNARSGVILLNWEGTESQKVHFGEKTLAQMREKALEKWQETNAMAARNQARIWLDPHKGHRCDCTKSLKHISGSGPLECNVDSTTELGRSSHFQKSRKTKNANDLVQVEIPLKDAQDFIGDAYCVHNAVLVEWQEIGQIIALYLTFKCGNVYFIVHVRDVTIRDDLTELGTIGTQIRT</sequence>
<keyword evidence="3" id="KW-1185">Reference proteome</keyword>
<feature type="compositionally biased region" description="Acidic residues" evidence="1">
    <location>
        <begin position="231"/>
        <end position="243"/>
    </location>
</feature>
<gene>
    <name evidence="2" type="ORF">K457DRAFT_24945</name>
</gene>
<evidence type="ECO:0000313" key="2">
    <source>
        <dbReference type="EMBL" id="OAQ23568.1"/>
    </source>
</evidence>
<name>A0A197JEY5_9FUNG</name>
<dbReference type="OrthoDB" id="2370938at2759"/>
<feature type="region of interest" description="Disordered" evidence="1">
    <location>
        <begin position="230"/>
        <end position="259"/>
    </location>
</feature>
<evidence type="ECO:0000313" key="3">
    <source>
        <dbReference type="Proteomes" id="UP000078512"/>
    </source>
</evidence>
<proteinExistence type="predicted"/>
<organism evidence="2 3">
    <name type="scientific">Linnemannia elongata AG-77</name>
    <dbReference type="NCBI Taxonomy" id="1314771"/>
    <lineage>
        <taxon>Eukaryota</taxon>
        <taxon>Fungi</taxon>
        <taxon>Fungi incertae sedis</taxon>
        <taxon>Mucoromycota</taxon>
        <taxon>Mortierellomycotina</taxon>
        <taxon>Mortierellomycetes</taxon>
        <taxon>Mortierellales</taxon>
        <taxon>Mortierellaceae</taxon>
        <taxon>Linnemannia</taxon>
    </lineage>
</organism>
<dbReference type="AlphaFoldDB" id="A0A197JEY5"/>
<reference evidence="2 3" key="1">
    <citation type="submission" date="2016-05" db="EMBL/GenBank/DDBJ databases">
        <title>Genome sequencing reveals origins of a unique bacterial endosymbiosis in the earliest lineages of terrestrial Fungi.</title>
        <authorList>
            <consortium name="DOE Joint Genome Institute"/>
            <person name="Uehling J."/>
            <person name="Gryganskyi A."/>
            <person name="Hameed K."/>
            <person name="Tschaplinski T."/>
            <person name="Misztal P."/>
            <person name="Wu S."/>
            <person name="Desiro A."/>
            <person name="Vande Pol N."/>
            <person name="Du Z.-Y."/>
            <person name="Zienkiewicz A."/>
            <person name="Zienkiewicz K."/>
            <person name="Morin E."/>
            <person name="Tisserant E."/>
            <person name="Splivallo R."/>
            <person name="Hainaut M."/>
            <person name="Henrissat B."/>
            <person name="Ohm R."/>
            <person name="Kuo A."/>
            <person name="Yan J."/>
            <person name="Lipzen A."/>
            <person name="Nolan M."/>
            <person name="Labutti K."/>
            <person name="Barry K."/>
            <person name="Goldstein A."/>
            <person name="Labbe J."/>
            <person name="Schadt C."/>
            <person name="Tuskan G."/>
            <person name="Grigoriev I."/>
            <person name="Martin F."/>
            <person name="Vilgalys R."/>
            <person name="Bonito G."/>
        </authorList>
    </citation>
    <scope>NUCLEOTIDE SEQUENCE [LARGE SCALE GENOMIC DNA]</scope>
    <source>
        <strain evidence="2 3">AG-77</strain>
    </source>
</reference>
<protein>
    <submittedName>
        <fullName evidence="2">Uncharacterized protein</fullName>
    </submittedName>
</protein>
<accession>A0A197JEY5</accession>
<dbReference type="EMBL" id="KV442115">
    <property type="protein sequence ID" value="OAQ23568.1"/>
    <property type="molecule type" value="Genomic_DNA"/>
</dbReference>
<evidence type="ECO:0000256" key="1">
    <source>
        <dbReference type="SAM" id="MobiDB-lite"/>
    </source>
</evidence>